<keyword evidence="1" id="KW-0472">Membrane</keyword>
<evidence type="ECO:0000313" key="2">
    <source>
        <dbReference type="EMBL" id="CAE32161.1"/>
    </source>
</evidence>
<feature type="transmembrane region" description="Helical" evidence="1">
    <location>
        <begin position="6"/>
        <end position="28"/>
    </location>
</feature>
<proteinExistence type="predicted"/>
<name>A0A0H3LLD5_BORBR</name>
<dbReference type="HOGENOM" id="CLU_3305655_0_0_4"/>
<dbReference type="KEGG" id="bbr:BB1664"/>
<dbReference type="RefSeq" id="WP_010926224.1">
    <property type="nucleotide sequence ID" value="NC_002927.3"/>
</dbReference>
<protein>
    <submittedName>
        <fullName evidence="2">Phage-related putative membrane protein</fullName>
    </submittedName>
</protein>
<gene>
    <name evidence="2" type="ordered locus">BB1664</name>
</gene>
<keyword evidence="1" id="KW-0812">Transmembrane</keyword>
<dbReference type="Proteomes" id="UP000001027">
    <property type="component" value="Chromosome"/>
</dbReference>
<accession>A0A0H3LLD5</accession>
<evidence type="ECO:0000256" key="1">
    <source>
        <dbReference type="SAM" id="Phobius"/>
    </source>
</evidence>
<reference evidence="2 3" key="1">
    <citation type="journal article" date="2003" name="Nat. Genet.">
        <title>Comparative analysis of the genome sequences of Bordetella pertussis, Bordetella parapertussis and Bordetella bronchiseptica.</title>
        <authorList>
            <person name="Parkhill J."/>
            <person name="Sebaihia M."/>
            <person name="Preston A."/>
            <person name="Murphy L.D."/>
            <person name="Thomson N.R."/>
            <person name="Harris D.E."/>
            <person name="Holden M.T.G."/>
            <person name="Churcher C.M."/>
            <person name="Bentley S.D."/>
            <person name="Mungall K.L."/>
            <person name="Cerdeno-Tarraga A.-M."/>
            <person name="Temple L."/>
            <person name="James K.D."/>
            <person name="Harris B."/>
            <person name="Quail M.A."/>
            <person name="Achtman M."/>
            <person name="Atkin R."/>
            <person name="Baker S."/>
            <person name="Basham D."/>
            <person name="Bason N."/>
            <person name="Cherevach I."/>
            <person name="Chillingworth T."/>
            <person name="Collins M."/>
            <person name="Cronin A."/>
            <person name="Davis P."/>
            <person name="Doggett J."/>
            <person name="Feltwell T."/>
            <person name="Goble A."/>
            <person name="Hamlin N."/>
            <person name="Hauser H."/>
            <person name="Holroyd S."/>
            <person name="Jagels K."/>
            <person name="Leather S."/>
            <person name="Moule S."/>
            <person name="Norberczak H."/>
            <person name="O'Neil S."/>
            <person name="Ormond D."/>
            <person name="Price C."/>
            <person name="Rabbinowitsch E."/>
            <person name="Rutter S."/>
            <person name="Sanders M."/>
            <person name="Saunders D."/>
            <person name="Seeger K."/>
            <person name="Sharp S."/>
            <person name="Simmonds M."/>
            <person name="Skelton J."/>
            <person name="Squares R."/>
            <person name="Squares S."/>
            <person name="Stevens K."/>
            <person name="Unwin L."/>
            <person name="Whitehead S."/>
            <person name="Barrell B.G."/>
            <person name="Maskell D.J."/>
        </authorList>
    </citation>
    <scope>NUCLEOTIDE SEQUENCE [LARGE SCALE GENOMIC DNA]</scope>
    <source>
        <strain evidence="2 3">ATCC BAA-588 / NCTC 13252 / RB50</strain>
    </source>
</reference>
<evidence type="ECO:0000313" key="3">
    <source>
        <dbReference type="Proteomes" id="UP000001027"/>
    </source>
</evidence>
<keyword evidence="1" id="KW-1133">Transmembrane helix</keyword>
<organism evidence="2 3">
    <name type="scientific">Bordetella bronchiseptica (strain ATCC BAA-588 / NCTC 13252 / RB50)</name>
    <name type="common">Alcaligenes bronchisepticus</name>
    <dbReference type="NCBI Taxonomy" id="257310"/>
    <lineage>
        <taxon>Bacteria</taxon>
        <taxon>Pseudomonadati</taxon>
        <taxon>Pseudomonadota</taxon>
        <taxon>Betaproteobacteria</taxon>
        <taxon>Burkholderiales</taxon>
        <taxon>Alcaligenaceae</taxon>
        <taxon>Bordetella</taxon>
    </lineage>
</organism>
<dbReference type="EMBL" id="BX640442">
    <property type="protein sequence ID" value="CAE32161.1"/>
    <property type="molecule type" value="Genomic_DNA"/>
</dbReference>
<sequence>MPDLPYLALLGIALGAVVALALALHRWLSREIEKEEREER</sequence>
<dbReference type="AlphaFoldDB" id="A0A0H3LLD5"/>